<feature type="compositionally biased region" description="Low complexity" evidence="4">
    <location>
        <begin position="472"/>
        <end position="484"/>
    </location>
</feature>
<evidence type="ECO:0000256" key="2">
    <source>
        <dbReference type="ARBA" id="ARBA00022723"/>
    </source>
</evidence>
<dbReference type="InterPro" id="IPR004910">
    <property type="entry name" value="Yippee/Mis18/Cereblon"/>
</dbReference>
<feature type="region of interest" description="Disordered" evidence="4">
    <location>
        <begin position="360"/>
        <end position="388"/>
    </location>
</feature>
<feature type="compositionally biased region" description="Basic and acidic residues" evidence="4">
    <location>
        <begin position="360"/>
        <end position="373"/>
    </location>
</feature>
<feature type="compositionally biased region" description="Low complexity" evidence="4">
    <location>
        <begin position="1237"/>
        <end position="1252"/>
    </location>
</feature>
<dbReference type="PROSITE" id="PS51792">
    <property type="entry name" value="YIPPEE"/>
    <property type="match status" value="1"/>
</dbReference>
<feature type="region of interest" description="Disordered" evidence="4">
    <location>
        <begin position="149"/>
        <end position="177"/>
    </location>
</feature>
<name>A0A8T0B5M3_SILME</name>
<feature type="region of interest" description="Disordered" evidence="4">
    <location>
        <begin position="425"/>
        <end position="546"/>
    </location>
</feature>
<dbReference type="InterPro" id="IPR039058">
    <property type="entry name" value="Yippee_fam"/>
</dbReference>
<evidence type="ECO:0000313" key="7">
    <source>
        <dbReference type="Proteomes" id="UP000606274"/>
    </source>
</evidence>
<dbReference type="InterPro" id="IPR034751">
    <property type="entry name" value="Yippee"/>
</dbReference>
<keyword evidence="2" id="KW-0479">Metal-binding</keyword>
<sequence>MTRSKTFQAYLPNCHRTYSCIHCRAHLANHDELISKSFQGSQGRAYLFNSVVNIGCGPAEERVLLTGLHAVADIYCENCKTTLGWKYEHAFESSQKYKEGKFIIELAHMIKDNGAEGSQLFERLGLNPRRGLTDPTALHRWLPATIFTGSPATGRDKRNKNKSDARNSLASPSDRSFTSGSVYRRDATFSDSLFSPRNILMGSYLGKAESSPSTGQPAGSAGSGVNPREHLRERLVRPNYGVPTPNRRLSFGDPIGGAGRFTITPQRHYPLQQLGTSPVGVLPPAQWDGFRKKNILTQRNTSVHSPVTVKIARPDNTTRTSFFDQLNSPGAVTSPGFEVQADPCSRETVLNVLRANRKRDVCDEEERTHEAGQKSKRRRNDSSESSQSVFEKLLANGAPSQLVPKPGSLKRGMNVSVLEESVVKRSRTSSLNSVSGCPISHGVPGSARNPIRSSYSSSQGYPQRGLASNLNSSPIVSPGSSQSQTPERVSKKPREDDSFSPNSDSAVNSDRTSTEAAPGSGKCSPRPDPPVTSQAASGGSISKRKRKIQLVSTYRGDHISLPPPPELGYTITVKDLDMEKKATLTQIQKVLQEPESEKPSSIPISSAPAAPSVGMLSQVVSFSSASAAPVGSATSLASLFTPAAGLPPASHAVSIPGPTPTIDLTVPPISTVSAVPIQAAVLPIPAISTTSATPVSNPLLESLKSMKNNSLLSVPSPVAATSAAPATSVAAQASSSITSTTLSFGAVKSEPSIVTPQSTVSTAPSSVASAFAQILAQPLPSSSVTLNLGGGPFVFTSSAPTACATIAPTVSVPPASSRSNPTPSEFKPIFGPAMMTPASTAADKPSQNTFKPIFGSAFNQPASSTVPAAQINTSLFGGVTSTQPVSCSVPLPVPNTQNSSQSLFGSQSNSHSVALSVSMSSTQNPSPALFGGLTNSQTMAVSVSSSSKNTQNSTPSLFGGLPNSQPMAASVLTSSSNAQNPAASLFQGLNSSSMTASTSSSTQNSSTPLFAGWNAAKSTFQFGGSLSTAASSGISTSTTTNSTNTTLQFGALKPAPTAPQNTFTFGQSPATTSFTGFGMPNNANPMTNTPSTQATFGSSAFSPSTCFANPQSQAPTPVKPFTFGASAGGGTAATPLAFGTPASTAAPTFGNSTQSAFGGTSTAFAFGNTSTVPVSAASMPAPAFKFGAAQAAQQNSTATSGGFNFTTPLSGAQFGTPTQTGQNQGFSFGAGNTDNESAFGTSTSGYGAASGPSPFGSPGTPVGGFGASAFGTPSATFSIGACSKPSGSRQRLQARRQHTRKK</sequence>
<reference evidence="6" key="1">
    <citation type="submission" date="2020-08" db="EMBL/GenBank/DDBJ databases">
        <title>Chromosome-level assembly of Southern catfish (Silurus meridionalis) provides insights into visual adaptation to the nocturnal and benthic lifestyles.</title>
        <authorList>
            <person name="Zhang Y."/>
            <person name="Wang D."/>
            <person name="Peng Z."/>
        </authorList>
    </citation>
    <scope>NUCLEOTIDE SEQUENCE</scope>
    <source>
        <strain evidence="6">SWU-2019-XX</strain>
        <tissue evidence="6">Muscle</tissue>
    </source>
</reference>
<evidence type="ECO:0000256" key="3">
    <source>
        <dbReference type="ARBA" id="ARBA00022833"/>
    </source>
</evidence>
<dbReference type="PANTHER" id="PTHR13848">
    <property type="entry name" value="PROTEIN YIPPEE-LIKE CG15309-RELATED"/>
    <property type="match status" value="1"/>
</dbReference>
<accession>A0A8T0B5M3</accession>
<evidence type="ECO:0000259" key="5">
    <source>
        <dbReference type="PROSITE" id="PS51792"/>
    </source>
</evidence>
<evidence type="ECO:0000313" key="6">
    <source>
        <dbReference type="EMBL" id="KAF7701139.1"/>
    </source>
</evidence>
<feature type="region of interest" description="Disordered" evidence="4">
    <location>
        <begin position="205"/>
        <end position="230"/>
    </location>
</feature>
<feature type="compositionally biased region" description="Polar residues" evidence="4">
    <location>
        <begin position="1211"/>
        <end position="1236"/>
    </location>
</feature>
<feature type="region of interest" description="Disordered" evidence="4">
    <location>
        <begin position="1278"/>
        <end position="1302"/>
    </location>
</feature>
<feature type="region of interest" description="Disordered" evidence="4">
    <location>
        <begin position="941"/>
        <end position="962"/>
    </location>
</feature>
<feature type="compositionally biased region" description="Polar residues" evidence="4">
    <location>
        <begin position="531"/>
        <end position="540"/>
    </location>
</feature>
<feature type="compositionally biased region" description="Polar residues" evidence="4">
    <location>
        <begin position="166"/>
        <end position="177"/>
    </location>
</feature>
<feature type="compositionally biased region" description="Polar residues" evidence="4">
    <location>
        <begin position="499"/>
        <end position="515"/>
    </location>
</feature>
<dbReference type="Pfam" id="PF03226">
    <property type="entry name" value="Yippee-Mis18"/>
    <property type="match status" value="1"/>
</dbReference>
<feature type="compositionally biased region" description="Basic and acidic residues" evidence="4">
    <location>
        <begin position="488"/>
        <end position="497"/>
    </location>
</feature>
<keyword evidence="3" id="KW-0862">Zinc</keyword>
<feature type="compositionally biased region" description="Polar residues" evidence="4">
    <location>
        <begin position="451"/>
        <end position="471"/>
    </location>
</feature>
<feature type="compositionally biased region" description="Low complexity" evidence="4">
    <location>
        <begin position="941"/>
        <end position="956"/>
    </location>
</feature>
<dbReference type="Proteomes" id="UP000606274">
    <property type="component" value="Unassembled WGS sequence"/>
</dbReference>
<feature type="compositionally biased region" description="Basic residues" evidence="4">
    <location>
        <begin position="1292"/>
        <end position="1302"/>
    </location>
</feature>
<dbReference type="GO" id="GO:0046872">
    <property type="term" value="F:metal ion binding"/>
    <property type="evidence" value="ECO:0007669"/>
    <property type="project" value="UniProtKB-KW"/>
</dbReference>
<protein>
    <recommendedName>
        <fullName evidence="5">Yippee domain-containing protein</fullName>
    </recommendedName>
</protein>
<gene>
    <name evidence="6" type="ORF">HF521_002304</name>
</gene>
<comment type="similarity">
    <text evidence="1">Belongs to the yippee family.</text>
</comment>
<feature type="domain" description="Yippee" evidence="5">
    <location>
        <begin position="16"/>
        <end position="113"/>
    </location>
</feature>
<evidence type="ECO:0000256" key="4">
    <source>
        <dbReference type="SAM" id="MobiDB-lite"/>
    </source>
</evidence>
<proteinExistence type="inferred from homology"/>
<feature type="region of interest" description="Disordered" evidence="4">
    <location>
        <begin position="1211"/>
        <end position="1252"/>
    </location>
</feature>
<evidence type="ECO:0000256" key="1">
    <source>
        <dbReference type="ARBA" id="ARBA00005613"/>
    </source>
</evidence>
<dbReference type="EMBL" id="JABFDY010000011">
    <property type="protein sequence ID" value="KAF7701139.1"/>
    <property type="molecule type" value="Genomic_DNA"/>
</dbReference>
<comment type="caution">
    <text evidence="6">The sequence shown here is derived from an EMBL/GenBank/DDBJ whole genome shotgun (WGS) entry which is preliminary data.</text>
</comment>
<keyword evidence="7" id="KW-1185">Reference proteome</keyword>
<organism evidence="6 7">
    <name type="scientific">Silurus meridionalis</name>
    <name type="common">Southern catfish</name>
    <name type="synonym">Silurus soldatovi meridionalis</name>
    <dbReference type="NCBI Taxonomy" id="175797"/>
    <lineage>
        <taxon>Eukaryota</taxon>
        <taxon>Metazoa</taxon>
        <taxon>Chordata</taxon>
        <taxon>Craniata</taxon>
        <taxon>Vertebrata</taxon>
        <taxon>Euteleostomi</taxon>
        <taxon>Actinopterygii</taxon>
        <taxon>Neopterygii</taxon>
        <taxon>Teleostei</taxon>
        <taxon>Ostariophysi</taxon>
        <taxon>Siluriformes</taxon>
        <taxon>Siluridae</taxon>
        <taxon>Silurus</taxon>
    </lineage>
</organism>
<dbReference type="Pfam" id="PF15229">
    <property type="entry name" value="POM121"/>
    <property type="match status" value="1"/>
</dbReference>